<evidence type="ECO:0000256" key="1">
    <source>
        <dbReference type="SAM" id="MobiDB-lite"/>
    </source>
</evidence>
<dbReference type="EMBL" id="JAHVJA010000002">
    <property type="protein sequence ID" value="MBY6139272.1"/>
    <property type="molecule type" value="Genomic_DNA"/>
</dbReference>
<evidence type="ECO:0000313" key="4">
    <source>
        <dbReference type="Proteomes" id="UP000766629"/>
    </source>
</evidence>
<dbReference type="InterPro" id="IPR036873">
    <property type="entry name" value="Rhodanese-like_dom_sf"/>
</dbReference>
<dbReference type="InterPro" id="IPR001763">
    <property type="entry name" value="Rhodanese-like_dom"/>
</dbReference>
<name>A0ABS7NDI8_9RHOB</name>
<proteinExistence type="predicted"/>
<organism evidence="3 4">
    <name type="scientific">Leisingera daeponensis</name>
    <dbReference type="NCBI Taxonomy" id="405746"/>
    <lineage>
        <taxon>Bacteria</taxon>
        <taxon>Pseudomonadati</taxon>
        <taxon>Pseudomonadota</taxon>
        <taxon>Alphaproteobacteria</taxon>
        <taxon>Rhodobacterales</taxon>
        <taxon>Roseobacteraceae</taxon>
        <taxon>Leisingera</taxon>
    </lineage>
</organism>
<dbReference type="SUPFAM" id="SSF52821">
    <property type="entry name" value="Rhodanese/Cell cycle control phosphatase"/>
    <property type="match status" value="1"/>
</dbReference>
<evidence type="ECO:0000313" key="3">
    <source>
        <dbReference type="EMBL" id="MBY6139272.1"/>
    </source>
</evidence>
<dbReference type="PANTHER" id="PTHR44086:SF13">
    <property type="entry name" value="THIOSULFATE SULFURTRANSFERASE PSPE"/>
    <property type="match status" value="1"/>
</dbReference>
<accession>A0ABS7NDI8</accession>
<dbReference type="SMART" id="SM00450">
    <property type="entry name" value="RHOD"/>
    <property type="match status" value="1"/>
</dbReference>
<feature type="domain" description="Rhodanese" evidence="2">
    <location>
        <begin position="33"/>
        <end position="130"/>
    </location>
</feature>
<reference evidence="3 4" key="1">
    <citation type="submission" date="2021-06" db="EMBL/GenBank/DDBJ databases">
        <title>50 bacteria genomes isolated from Dapeng, Shenzhen, China.</title>
        <authorList>
            <person name="Zheng W."/>
            <person name="Yu S."/>
            <person name="Huang Y."/>
        </authorList>
    </citation>
    <scope>NUCLEOTIDE SEQUENCE [LARGE SCALE GENOMIC DNA]</scope>
    <source>
        <strain evidence="3 4">DP1N14-2</strain>
    </source>
</reference>
<dbReference type="PANTHER" id="PTHR44086">
    <property type="entry name" value="THIOSULFATE SULFURTRANSFERASE RDL2, MITOCHONDRIAL-RELATED"/>
    <property type="match status" value="1"/>
</dbReference>
<dbReference type="PROSITE" id="PS50206">
    <property type="entry name" value="RHODANESE_3"/>
    <property type="match status" value="1"/>
</dbReference>
<evidence type="ECO:0000259" key="2">
    <source>
        <dbReference type="PROSITE" id="PS50206"/>
    </source>
</evidence>
<keyword evidence="4" id="KW-1185">Reference proteome</keyword>
<dbReference type="Gene3D" id="3.40.250.10">
    <property type="entry name" value="Rhodanese-like domain"/>
    <property type="match status" value="1"/>
</dbReference>
<comment type="caution">
    <text evidence="3">The sequence shown here is derived from an EMBL/GenBank/DDBJ whole genome shotgun (WGS) entry which is preliminary data.</text>
</comment>
<protein>
    <submittedName>
        <fullName evidence="3">Rhodanese-like domain-containing protein</fullName>
    </submittedName>
</protein>
<feature type="region of interest" description="Disordered" evidence="1">
    <location>
        <begin position="1"/>
        <end position="21"/>
    </location>
</feature>
<sequence>MSITLHEDGGNPAFDSEAPAPRLPLPEARVAHARGGAVFVDLRMAQETKRTGIIPGAISCPHGLLDLWIDPGSPISGSVPANDKVFVFYCSNGLHASQAAQSAKHMGLRQVFFLDGGMDAWLAAGGGVAALDPLQVH</sequence>
<dbReference type="Pfam" id="PF00581">
    <property type="entry name" value="Rhodanese"/>
    <property type="match status" value="1"/>
</dbReference>
<dbReference type="Proteomes" id="UP000766629">
    <property type="component" value="Unassembled WGS sequence"/>
</dbReference>
<gene>
    <name evidence="3" type="ORF">KUV26_07455</name>
</gene>
<dbReference type="RefSeq" id="WP_222507880.1">
    <property type="nucleotide sequence ID" value="NZ_JAHVJA010000002.1"/>
</dbReference>